<dbReference type="InterPro" id="IPR025315">
    <property type="entry name" value="DUF4220"/>
</dbReference>
<evidence type="ECO:0000313" key="3">
    <source>
        <dbReference type="EMBL" id="GAY66403.1"/>
    </source>
</evidence>
<feature type="transmembrane region" description="Helical" evidence="1">
    <location>
        <begin position="89"/>
        <end position="109"/>
    </location>
</feature>
<accession>A0A2H5QP84</accession>
<keyword evidence="1" id="KW-1133">Transmembrane helix</keyword>
<feature type="transmembrane region" description="Helical" evidence="1">
    <location>
        <begin position="196"/>
        <end position="217"/>
    </location>
</feature>
<evidence type="ECO:0000259" key="2">
    <source>
        <dbReference type="Pfam" id="PF13968"/>
    </source>
</evidence>
<dbReference type="Pfam" id="PF04578">
    <property type="entry name" value="DUF594"/>
    <property type="match status" value="1"/>
</dbReference>
<feature type="transmembrane region" description="Helical" evidence="1">
    <location>
        <begin position="229"/>
        <end position="250"/>
    </location>
</feature>
<comment type="caution">
    <text evidence="3">The sequence shown here is derived from an EMBL/GenBank/DDBJ whole genome shotgun (WGS) entry which is preliminary data.</text>
</comment>
<dbReference type="AlphaFoldDB" id="A0A2H5QP84"/>
<keyword evidence="1" id="KW-0812">Transmembrane</keyword>
<keyword evidence="1" id="KW-0472">Membrane</keyword>
<name>A0A2H5QP84_CITUN</name>
<organism evidence="3 4">
    <name type="scientific">Citrus unshiu</name>
    <name type="common">Satsuma mandarin</name>
    <name type="synonym">Citrus nobilis var. unshiu</name>
    <dbReference type="NCBI Taxonomy" id="55188"/>
    <lineage>
        <taxon>Eukaryota</taxon>
        <taxon>Viridiplantae</taxon>
        <taxon>Streptophyta</taxon>
        <taxon>Embryophyta</taxon>
        <taxon>Tracheophyta</taxon>
        <taxon>Spermatophyta</taxon>
        <taxon>Magnoliopsida</taxon>
        <taxon>eudicotyledons</taxon>
        <taxon>Gunneridae</taxon>
        <taxon>Pentapetalae</taxon>
        <taxon>rosids</taxon>
        <taxon>malvids</taxon>
        <taxon>Sapindales</taxon>
        <taxon>Rutaceae</taxon>
        <taxon>Aurantioideae</taxon>
        <taxon>Citrus</taxon>
    </lineage>
</organism>
<dbReference type="InterPro" id="IPR007658">
    <property type="entry name" value="DUF594"/>
</dbReference>
<protein>
    <recommendedName>
        <fullName evidence="2">DUF4220 domain-containing protein</fullName>
    </recommendedName>
</protein>
<dbReference type="PANTHER" id="PTHR31325">
    <property type="entry name" value="OS01G0798800 PROTEIN-RELATED"/>
    <property type="match status" value="1"/>
</dbReference>
<reference evidence="3 4" key="1">
    <citation type="journal article" date="2017" name="Front. Genet.">
        <title>Draft sequencing of the heterozygous diploid genome of Satsuma (Citrus unshiu Marc.) using a hybrid assembly approach.</title>
        <authorList>
            <person name="Shimizu T."/>
            <person name="Tanizawa Y."/>
            <person name="Mochizuki T."/>
            <person name="Nagasaki H."/>
            <person name="Yoshioka T."/>
            <person name="Toyoda A."/>
            <person name="Fujiyama A."/>
            <person name="Kaminuma E."/>
            <person name="Nakamura Y."/>
        </authorList>
    </citation>
    <scope>NUCLEOTIDE SEQUENCE [LARGE SCALE GENOMIC DNA]</scope>
    <source>
        <strain evidence="4">cv. Miyagawa wase</strain>
    </source>
</reference>
<feature type="transmembrane region" description="Helical" evidence="1">
    <location>
        <begin position="116"/>
        <end position="136"/>
    </location>
</feature>
<feature type="transmembrane region" description="Helical" evidence="1">
    <location>
        <begin position="50"/>
        <end position="69"/>
    </location>
</feature>
<feature type="domain" description="DUF4220" evidence="2">
    <location>
        <begin position="189"/>
        <end position="303"/>
    </location>
</feature>
<gene>
    <name evidence="3" type="ORF">CUMW_248470</name>
</gene>
<evidence type="ECO:0000256" key="1">
    <source>
        <dbReference type="SAM" id="Phobius"/>
    </source>
</evidence>
<keyword evidence="4" id="KW-1185">Reference proteome</keyword>
<feature type="transmembrane region" description="Helical" evidence="1">
    <location>
        <begin position="20"/>
        <end position="38"/>
    </location>
</feature>
<proteinExistence type="predicted"/>
<dbReference type="Pfam" id="PF13968">
    <property type="entry name" value="DUF4220"/>
    <property type="match status" value="2"/>
</dbReference>
<dbReference type="Proteomes" id="UP000236630">
    <property type="component" value="Unassembled WGS sequence"/>
</dbReference>
<feature type="domain" description="DUF4220" evidence="2">
    <location>
        <begin position="52"/>
        <end position="187"/>
    </location>
</feature>
<dbReference type="EMBL" id="BDQV01000574">
    <property type="protein sequence ID" value="GAY66403.1"/>
    <property type="molecule type" value="Genomic_DNA"/>
</dbReference>
<evidence type="ECO:0000313" key="4">
    <source>
        <dbReference type="Proteomes" id="UP000236630"/>
    </source>
</evidence>
<sequence length="542" mass="61693">MVNPIPESVKRVWDNWNIRGIILFSLFLQTILILFAPFRKSTANRLMIMLIWSAYLLADWAANFAVGLIGDTHRDNQASKPEKSDLLAFWAPFLLLHLGGPDTITAFALEDNELWIRHFFGFVFQAIAAVYIFLLSLPGNKLFIPTILTFAAGLIKYFERTCALYFASLDRFRDSMLQEPDPGLNYVEVIRSATGYIMRFLSFGSVVVALSFFHLNVEKHGFDNFDVRVTYILIFGAICLDTIALFMLVFSDRTFASLKKTDHESKSSGRKKSGMATALGWFFALKQPTWRPCPHKRGWKKSVYEIDTVTARRISLTRGDWIFEADSENVCNENFKSVRNDLKPYIAENAFDKSLLLWHIATELLYNTDEAVDNDKEFSRLLSDYMLYLLITQSGLMSAVAGIGKIRFRDTCAEAKRFFKSKNVTSDKNIKDACDEILSVNTFAEPAEVKGDRSKSLLFEATMLAKQLKKLDQKSKWKLISKMWVELSSYAASHCDARSHAQQLSKGGELITFVWLLMSHFGLGKQFQINNDQGRATLIVGK</sequence>
<dbReference type="STRING" id="55188.A0A2H5QP84"/>